<dbReference type="GO" id="GO:0004764">
    <property type="term" value="F:shikimate 3-dehydrogenase (NADP+) activity"/>
    <property type="evidence" value="ECO:0007669"/>
    <property type="project" value="InterPro"/>
</dbReference>
<dbReference type="SUPFAM" id="SSF53223">
    <property type="entry name" value="Aminoacid dehydrogenase-like, N-terminal domain"/>
    <property type="match status" value="1"/>
</dbReference>
<name>A0A250B361_9GAMM</name>
<evidence type="ECO:0000313" key="5">
    <source>
        <dbReference type="Proteomes" id="UP000217182"/>
    </source>
</evidence>
<keyword evidence="1" id="KW-0521">NADP</keyword>
<evidence type="ECO:0000256" key="1">
    <source>
        <dbReference type="ARBA" id="ARBA00022857"/>
    </source>
</evidence>
<dbReference type="GO" id="GO:0005829">
    <property type="term" value="C:cytosol"/>
    <property type="evidence" value="ECO:0007669"/>
    <property type="project" value="TreeGrafter"/>
</dbReference>
<protein>
    <submittedName>
        <fullName evidence="4">Shikimate dehydrogenase</fullName>
    </submittedName>
</protein>
<dbReference type="CDD" id="cd01065">
    <property type="entry name" value="NAD_bind_Shikimate_DH"/>
    <property type="match status" value="1"/>
</dbReference>
<keyword evidence="5" id="KW-1185">Reference proteome</keyword>
<dbReference type="InterPro" id="IPR046346">
    <property type="entry name" value="Aminoacid_DH-like_N_sf"/>
</dbReference>
<organism evidence="4 5">
    <name type="scientific">Gibbsiella quercinecans</name>
    <dbReference type="NCBI Taxonomy" id="929813"/>
    <lineage>
        <taxon>Bacteria</taxon>
        <taxon>Pseudomonadati</taxon>
        <taxon>Pseudomonadota</taxon>
        <taxon>Gammaproteobacteria</taxon>
        <taxon>Enterobacterales</taxon>
        <taxon>Yersiniaceae</taxon>
        <taxon>Gibbsiella</taxon>
    </lineage>
</organism>
<dbReference type="PANTHER" id="PTHR21089">
    <property type="entry name" value="SHIKIMATE DEHYDROGENASE"/>
    <property type="match status" value="1"/>
</dbReference>
<dbReference type="GO" id="GO:0019632">
    <property type="term" value="P:shikimate metabolic process"/>
    <property type="evidence" value="ECO:0007669"/>
    <property type="project" value="TreeGrafter"/>
</dbReference>
<dbReference type="RefSeq" id="WP_095847204.1">
    <property type="nucleotide sequence ID" value="NZ_CP014136.1"/>
</dbReference>
<reference evidence="4 5" key="1">
    <citation type="submission" date="2016-01" db="EMBL/GenBank/DDBJ databases">
        <authorList>
            <person name="Oliw E.H."/>
        </authorList>
    </citation>
    <scope>NUCLEOTIDE SEQUENCE [LARGE SCALE GENOMIC DNA]</scope>
    <source>
        <strain evidence="4 5">FRB97</strain>
    </source>
</reference>
<dbReference type="GO" id="GO:0050661">
    <property type="term" value="F:NADP binding"/>
    <property type="evidence" value="ECO:0007669"/>
    <property type="project" value="TreeGrafter"/>
</dbReference>
<dbReference type="InterPro" id="IPR036291">
    <property type="entry name" value="NAD(P)-bd_dom_sf"/>
</dbReference>
<keyword evidence="2" id="KW-0560">Oxidoreductase</keyword>
<dbReference type="InterPro" id="IPR013708">
    <property type="entry name" value="Shikimate_DH-bd_N"/>
</dbReference>
<dbReference type="Pfam" id="PF08501">
    <property type="entry name" value="Shikimate_dh_N"/>
    <property type="match status" value="1"/>
</dbReference>
<dbReference type="Gene3D" id="3.40.50.10860">
    <property type="entry name" value="Leucine Dehydrogenase, chain A, domain 1"/>
    <property type="match status" value="1"/>
</dbReference>
<dbReference type="SUPFAM" id="SSF51735">
    <property type="entry name" value="NAD(P)-binding Rossmann-fold domains"/>
    <property type="match status" value="1"/>
</dbReference>
<proteinExistence type="predicted"/>
<evidence type="ECO:0000256" key="2">
    <source>
        <dbReference type="ARBA" id="ARBA00023002"/>
    </source>
</evidence>
<sequence length="272" mass="28947">MSREINKDTQLCMSLSGRPGNFGTRFHNYLYQELGLNFIYKAFTTQDIQAAVGGVRALGIRGCAISMPFKESCIPFLDELDPSAKAIDSVNTIVNDAGYLRAYNTDYIAIAKLLAQYQVPPTTRFALRGSGGMAKAVTAALRDAGFADGHIIARNEAAGKALAAQYGYSWQPELGDLQAAMVINVTPIGMAGGAETDQLAFPPAAIDAASIVFDVVALPAETPLIRYGREKGKQVITGAEVIALQALEQFVLYTGVRPTDAQVAQAAAHARG</sequence>
<dbReference type="FunFam" id="3.40.50.10860:FF:000014">
    <property type="entry name" value="Shikimate 5-dehydrogenase"/>
    <property type="match status" value="1"/>
</dbReference>
<dbReference type="KEGG" id="gqu:AWC35_15420"/>
<accession>A0A250B361</accession>
<dbReference type="EMBL" id="CP014136">
    <property type="protein sequence ID" value="ATA20619.1"/>
    <property type="molecule type" value="Genomic_DNA"/>
</dbReference>
<evidence type="ECO:0000259" key="3">
    <source>
        <dbReference type="Pfam" id="PF08501"/>
    </source>
</evidence>
<dbReference type="InterPro" id="IPR022893">
    <property type="entry name" value="Shikimate_DH_fam"/>
</dbReference>
<dbReference type="NCBIfam" id="NF009202">
    <property type="entry name" value="PRK12550.1"/>
    <property type="match status" value="1"/>
</dbReference>
<dbReference type="Proteomes" id="UP000217182">
    <property type="component" value="Chromosome"/>
</dbReference>
<dbReference type="PANTHER" id="PTHR21089:SF9">
    <property type="entry name" value="SHIKIMATE DEHYDROGENASE-LIKE PROTEIN HI_0607"/>
    <property type="match status" value="1"/>
</dbReference>
<dbReference type="Gene3D" id="3.40.50.720">
    <property type="entry name" value="NAD(P)-binding Rossmann-like Domain"/>
    <property type="match status" value="1"/>
</dbReference>
<dbReference type="FunFam" id="3.40.50.720:FF:000333">
    <property type="entry name" value="Shikimate 5-dehydrogenase"/>
    <property type="match status" value="1"/>
</dbReference>
<dbReference type="AlphaFoldDB" id="A0A250B361"/>
<dbReference type="OrthoDB" id="9792692at2"/>
<evidence type="ECO:0000313" key="4">
    <source>
        <dbReference type="EMBL" id="ATA20619.1"/>
    </source>
</evidence>
<gene>
    <name evidence="4" type="ORF">AWC35_15420</name>
</gene>
<feature type="domain" description="Shikimate dehydrogenase substrate binding N-terminal" evidence="3">
    <location>
        <begin position="26"/>
        <end position="93"/>
    </location>
</feature>
<dbReference type="GO" id="GO:0009423">
    <property type="term" value="P:chorismate biosynthetic process"/>
    <property type="evidence" value="ECO:0007669"/>
    <property type="project" value="TreeGrafter"/>
</dbReference>